<evidence type="ECO:0000313" key="2">
    <source>
        <dbReference type="EMBL" id="MDQ0256730.1"/>
    </source>
</evidence>
<feature type="transmembrane region" description="Helical" evidence="1">
    <location>
        <begin position="75"/>
        <end position="96"/>
    </location>
</feature>
<gene>
    <name evidence="2" type="ORF">J2S74_004152</name>
</gene>
<proteinExistence type="predicted"/>
<feature type="transmembrane region" description="Helical" evidence="1">
    <location>
        <begin position="108"/>
        <end position="135"/>
    </location>
</feature>
<feature type="transmembrane region" description="Helical" evidence="1">
    <location>
        <begin position="179"/>
        <end position="200"/>
    </location>
</feature>
<dbReference type="RefSeq" id="WP_307329333.1">
    <property type="nucleotide sequence ID" value="NZ_JAUSUG010000019.1"/>
</dbReference>
<keyword evidence="3" id="KW-1185">Reference proteome</keyword>
<keyword evidence="1" id="KW-0812">Transmembrane</keyword>
<dbReference type="EMBL" id="JAUSUG010000019">
    <property type="protein sequence ID" value="MDQ0256730.1"/>
    <property type="molecule type" value="Genomic_DNA"/>
</dbReference>
<sequence>MQLGGLAGGIYKVCEWIMRLAYVNLLWILFSVIGLIVFGFMPATIALYTVIRKWMMKEMSIPVFRTFFSAYKKNFIHGNIIGLFAMIIGYVLYINFQFISFINEWNFAYLLLTSSQIFIAILYLILLLYLIPVFVHYELSLLQQFKYAILLGLTNLHITISMVLILILVYFVFNLIPGLLFFFGISLGAYFIMVLTLRVFNKISANEAKT</sequence>
<dbReference type="Pfam" id="PF04854">
    <property type="entry name" value="DUF624"/>
    <property type="match status" value="1"/>
</dbReference>
<evidence type="ECO:0000313" key="3">
    <source>
        <dbReference type="Proteomes" id="UP001230005"/>
    </source>
</evidence>
<dbReference type="Proteomes" id="UP001230005">
    <property type="component" value="Unassembled WGS sequence"/>
</dbReference>
<name>A0ABU0A0I5_9BACI</name>
<comment type="caution">
    <text evidence="2">The sequence shown here is derived from an EMBL/GenBank/DDBJ whole genome shotgun (WGS) entry which is preliminary data.</text>
</comment>
<keyword evidence="1" id="KW-0472">Membrane</keyword>
<feature type="transmembrane region" description="Helical" evidence="1">
    <location>
        <begin position="147"/>
        <end position="173"/>
    </location>
</feature>
<reference evidence="2 3" key="1">
    <citation type="submission" date="2023-07" db="EMBL/GenBank/DDBJ databases">
        <title>Genomic Encyclopedia of Type Strains, Phase IV (KMG-IV): sequencing the most valuable type-strain genomes for metagenomic binning, comparative biology and taxonomic classification.</title>
        <authorList>
            <person name="Goeker M."/>
        </authorList>
    </citation>
    <scope>NUCLEOTIDE SEQUENCE [LARGE SCALE GENOMIC DNA]</scope>
    <source>
        <strain evidence="2 3">DSM 9768</strain>
    </source>
</reference>
<accession>A0ABU0A0I5</accession>
<feature type="transmembrane region" description="Helical" evidence="1">
    <location>
        <begin position="25"/>
        <end position="51"/>
    </location>
</feature>
<protein>
    <submittedName>
        <fullName evidence="2">Membrane protein YesL</fullName>
    </submittedName>
</protein>
<dbReference type="InterPro" id="IPR006938">
    <property type="entry name" value="DUF624"/>
</dbReference>
<organism evidence="2 3">
    <name type="scientific">Evansella vedderi</name>
    <dbReference type="NCBI Taxonomy" id="38282"/>
    <lineage>
        <taxon>Bacteria</taxon>
        <taxon>Bacillati</taxon>
        <taxon>Bacillota</taxon>
        <taxon>Bacilli</taxon>
        <taxon>Bacillales</taxon>
        <taxon>Bacillaceae</taxon>
        <taxon>Evansella</taxon>
    </lineage>
</organism>
<evidence type="ECO:0000256" key="1">
    <source>
        <dbReference type="SAM" id="Phobius"/>
    </source>
</evidence>
<keyword evidence="1" id="KW-1133">Transmembrane helix</keyword>